<dbReference type="PANTHER" id="PTHR32182">
    <property type="entry name" value="DNA REPLICATION AND REPAIR PROTEIN RECF"/>
    <property type="match status" value="1"/>
</dbReference>
<evidence type="ECO:0000259" key="1">
    <source>
        <dbReference type="Pfam" id="PF13304"/>
    </source>
</evidence>
<gene>
    <name evidence="3" type="ordered locus">Pyrfu_1227</name>
</gene>
<dbReference type="SUPFAM" id="SSF52540">
    <property type="entry name" value="P-loop containing nucleoside triphosphate hydrolases"/>
    <property type="match status" value="1"/>
</dbReference>
<dbReference type="Pfam" id="PF13476">
    <property type="entry name" value="AAA_23"/>
    <property type="match status" value="1"/>
</dbReference>
<dbReference type="CDD" id="cd00267">
    <property type="entry name" value="ABC_ATPase"/>
    <property type="match status" value="1"/>
</dbReference>
<dbReference type="EMBL" id="CP002838">
    <property type="protein sequence ID" value="AEM39087.1"/>
    <property type="molecule type" value="Genomic_DNA"/>
</dbReference>
<feature type="domain" description="Rad50/SbcC-type AAA" evidence="2">
    <location>
        <begin position="29"/>
        <end position="79"/>
    </location>
</feature>
<evidence type="ECO:0000313" key="3">
    <source>
        <dbReference type="EMBL" id="AEM39087.1"/>
    </source>
</evidence>
<dbReference type="PANTHER" id="PTHR32182:SF22">
    <property type="entry name" value="ATP-DEPENDENT ENDONUCLEASE, OLD FAMILY-RELATED"/>
    <property type="match status" value="1"/>
</dbReference>
<dbReference type="Pfam" id="PF13304">
    <property type="entry name" value="AAA_21"/>
    <property type="match status" value="1"/>
</dbReference>
<organism evidence="3 4">
    <name type="scientific">Pyrolobus fumarii (strain DSM 11204 / 1A)</name>
    <dbReference type="NCBI Taxonomy" id="694429"/>
    <lineage>
        <taxon>Archaea</taxon>
        <taxon>Thermoproteota</taxon>
        <taxon>Thermoprotei</taxon>
        <taxon>Desulfurococcales</taxon>
        <taxon>Pyrodictiaceae</taxon>
        <taxon>Pyrolobus</taxon>
    </lineage>
</organism>
<dbReference type="GO" id="GO:0006302">
    <property type="term" value="P:double-strand break repair"/>
    <property type="evidence" value="ECO:0007669"/>
    <property type="project" value="InterPro"/>
</dbReference>
<dbReference type="KEGG" id="pfm:Pyrfu_1227"/>
<protein>
    <submittedName>
        <fullName evidence="3">SMC domain protein</fullName>
    </submittedName>
</protein>
<dbReference type="GO" id="GO:0005524">
    <property type="term" value="F:ATP binding"/>
    <property type="evidence" value="ECO:0007669"/>
    <property type="project" value="InterPro"/>
</dbReference>
<sequence length="484" mass="55414">MSNHFSGWGFPIPLFGYVVVRGCRLIARSLEVQGFKSLRDVRIELMPGINVVVGPNASGKSNIVDLFLFLRKALYDELGRVPYAPHLPWGDPRNLTWETSGLPVRVAIEYELVLEKDVRQTVIYEVVFGLEEGATLKPIEEYIRVPVLNAALLRRGRRIDVYLSRRWGRIEQLGTMMKKAATLLGAAELEIRCDARGCYAGATVEKEFTSIFQLVPITYEPLFEALSDVIREFRDLTRRLSIRFYRSLSMGLVLPWPRILNPCLELNRLLLVIRSFFARIVALRLIDYYRAKWPHRPSVRDRLEPDASNLAEVIYTLLNDPEKRGKLESVVRSLFPWLRFSVEFDAYGNIVLKFYEERGGRLLELHPAMVPEGVIKLLTVMTGILLEPSILVIDEIEDSMHARMIERLFDELRGLETPVILTTHSPVIVDLAGPERLIVLRRGSDGATIAERVREPQKLRKMLEEEGVTLGYYYLHALPEEDTA</sequence>
<dbReference type="InterPro" id="IPR027417">
    <property type="entry name" value="P-loop_NTPase"/>
</dbReference>
<evidence type="ECO:0000313" key="4">
    <source>
        <dbReference type="Proteomes" id="UP000001037"/>
    </source>
</evidence>
<name>G0EFY6_PYRF1</name>
<dbReference type="HOGENOM" id="CLU_603596_0_0_2"/>
<dbReference type="InParanoid" id="G0EFY6"/>
<reference evidence="3 4" key="1">
    <citation type="journal article" date="2011" name="Stand. Genomic Sci.">
        <title>Complete genome sequence of the hyperthermophilic chemolithoautotroph Pyrolobus fumarii type strain (1A).</title>
        <authorList>
            <person name="Anderson I."/>
            <person name="Goker M."/>
            <person name="Nolan M."/>
            <person name="Lucas S."/>
            <person name="Hammon N."/>
            <person name="Deshpande S."/>
            <person name="Cheng J.F."/>
            <person name="Tapia R."/>
            <person name="Han C."/>
            <person name="Goodwin L."/>
            <person name="Pitluck S."/>
            <person name="Huntemann M."/>
            <person name="Liolios K."/>
            <person name="Ivanova N."/>
            <person name="Pagani I."/>
            <person name="Mavromatis K."/>
            <person name="Ovchinikova G."/>
            <person name="Pati A."/>
            <person name="Chen A."/>
            <person name="Palaniappan K."/>
            <person name="Land M."/>
            <person name="Hauser L."/>
            <person name="Brambilla E.M."/>
            <person name="Huber H."/>
            <person name="Yasawong M."/>
            <person name="Rohde M."/>
            <person name="Spring S."/>
            <person name="Abt B."/>
            <person name="Sikorski J."/>
            <person name="Wirth R."/>
            <person name="Detter J.C."/>
            <person name="Woyke T."/>
            <person name="Bristow J."/>
            <person name="Eisen J.A."/>
            <person name="Markowitz V."/>
            <person name="Hugenholtz P."/>
            <person name="Kyrpides N.C."/>
            <person name="Klenk H.P."/>
            <person name="Lapidus A."/>
        </authorList>
    </citation>
    <scope>NUCLEOTIDE SEQUENCE [LARGE SCALE GENOMIC DNA]</scope>
    <source>
        <strain evidence="4">DSM 11204 / 1A</strain>
    </source>
</reference>
<dbReference type="GO" id="GO:0016887">
    <property type="term" value="F:ATP hydrolysis activity"/>
    <property type="evidence" value="ECO:0007669"/>
    <property type="project" value="InterPro"/>
</dbReference>
<evidence type="ECO:0000259" key="2">
    <source>
        <dbReference type="Pfam" id="PF13476"/>
    </source>
</evidence>
<dbReference type="Gene3D" id="3.40.50.300">
    <property type="entry name" value="P-loop containing nucleotide triphosphate hydrolases"/>
    <property type="match status" value="2"/>
</dbReference>
<dbReference type="GO" id="GO:0000731">
    <property type="term" value="P:DNA synthesis involved in DNA repair"/>
    <property type="evidence" value="ECO:0007669"/>
    <property type="project" value="TreeGrafter"/>
</dbReference>
<dbReference type="AlphaFoldDB" id="G0EFY6"/>
<dbReference type="Proteomes" id="UP000001037">
    <property type="component" value="Chromosome"/>
</dbReference>
<dbReference type="eggNOG" id="arCOG03237">
    <property type="taxonomic scope" value="Archaea"/>
</dbReference>
<keyword evidence="4" id="KW-1185">Reference proteome</keyword>
<dbReference type="STRING" id="694429.Pyrfu_1227"/>
<dbReference type="InterPro" id="IPR038729">
    <property type="entry name" value="Rad50/SbcC_AAA"/>
</dbReference>
<proteinExistence type="predicted"/>
<accession>G0EFY6</accession>
<dbReference type="InterPro" id="IPR003959">
    <property type="entry name" value="ATPase_AAA_core"/>
</dbReference>
<feature type="domain" description="ATPase AAA-type core" evidence="1">
    <location>
        <begin position="268"/>
        <end position="430"/>
    </location>
</feature>